<dbReference type="Gene3D" id="3.20.20.150">
    <property type="entry name" value="Divalent-metal-dependent TIM barrel enzymes"/>
    <property type="match status" value="1"/>
</dbReference>
<evidence type="ECO:0000313" key="5">
    <source>
        <dbReference type="Proteomes" id="UP000187439"/>
    </source>
</evidence>
<protein>
    <recommendedName>
        <fullName evidence="1">Xylose isomerase-like TIM barrel domain-containing protein</fullName>
    </recommendedName>
</protein>
<dbReference type="SUPFAM" id="SSF51658">
    <property type="entry name" value="Xylose isomerase-like"/>
    <property type="match status" value="1"/>
</dbReference>
<comment type="caution">
    <text evidence="2">The sequence shown here is derived from an EMBL/GenBank/DDBJ whole genome shotgun (WGS) entry which is preliminary data.</text>
</comment>
<dbReference type="Pfam" id="PF01261">
    <property type="entry name" value="AP_endonuc_2"/>
    <property type="match status" value="1"/>
</dbReference>
<feature type="domain" description="Xylose isomerase-like TIM barrel" evidence="1">
    <location>
        <begin position="29"/>
        <end position="275"/>
    </location>
</feature>
<evidence type="ECO:0000313" key="3">
    <source>
        <dbReference type="EMBL" id="OME16615.1"/>
    </source>
</evidence>
<proteinExistence type="predicted"/>
<name>A0A1R0Y833_9BACL</name>
<dbReference type="RefSeq" id="WP_076117183.1">
    <property type="nucleotide sequence ID" value="NZ_MPTC01000002.1"/>
</dbReference>
<dbReference type="EMBL" id="MPTO01000019">
    <property type="protein sequence ID" value="OME16615.1"/>
    <property type="molecule type" value="Genomic_DNA"/>
</dbReference>
<dbReference type="InterPro" id="IPR050312">
    <property type="entry name" value="IolE/XylAMocC-like"/>
</dbReference>
<gene>
    <name evidence="3" type="ORF">BSK47_20380</name>
    <name evidence="2" type="ORF">BSK52_03560</name>
</gene>
<dbReference type="InterPro" id="IPR013022">
    <property type="entry name" value="Xyl_isomerase-like_TIM-brl"/>
</dbReference>
<dbReference type="Proteomes" id="UP000187439">
    <property type="component" value="Unassembled WGS sequence"/>
</dbReference>
<organism evidence="2 5">
    <name type="scientific">Paenibacillus odorifer</name>
    <dbReference type="NCBI Taxonomy" id="189426"/>
    <lineage>
        <taxon>Bacteria</taxon>
        <taxon>Bacillati</taxon>
        <taxon>Bacillota</taxon>
        <taxon>Bacilli</taxon>
        <taxon>Bacillales</taxon>
        <taxon>Paenibacillaceae</taxon>
        <taxon>Paenibacillus</taxon>
    </lineage>
</organism>
<dbReference type="PANTHER" id="PTHR12110">
    <property type="entry name" value="HYDROXYPYRUVATE ISOMERASE"/>
    <property type="match status" value="1"/>
</dbReference>
<dbReference type="Proteomes" id="UP000187323">
    <property type="component" value="Unassembled WGS sequence"/>
</dbReference>
<dbReference type="EMBL" id="MPTC01000002">
    <property type="protein sequence ID" value="OMD43499.1"/>
    <property type="molecule type" value="Genomic_DNA"/>
</dbReference>
<dbReference type="AlphaFoldDB" id="A0A1R0Y833"/>
<accession>A0A1R0Y833</accession>
<sequence length="303" mass="32702">MAEWLQKDYSISTLTWIGLPLTEALNRLTASGWRHIEIMVEDGHRELLDWSETQRTELERWSREEGISWSVHAPIHGVNACASDPETIEAGLATLKQAIGIAHRLDAAYVVLHPGEYKRAIPDVATDPDGYAAARADCLSLCALFLRRLINETGGEAGIPLALENVPPRPDRFGSDCGFLLEAIAAAGTSRVRILLDAGHAHLCGPGRAIAELRKCKPLLIGMHIGDNHGERDEHLAVGSGTVPYRELAAELGEDGERLIWVLETGNEAAAAASLNPLEAWRAPHRAARGDSLPEHEPGGGGA</sequence>
<evidence type="ECO:0000313" key="2">
    <source>
        <dbReference type="EMBL" id="OMD43499.1"/>
    </source>
</evidence>
<dbReference type="PANTHER" id="PTHR12110:SF21">
    <property type="entry name" value="XYLOSE ISOMERASE-LIKE TIM BARREL DOMAIN-CONTAINING PROTEIN"/>
    <property type="match status" value="1"/>
</dbReference>
<reference evidence="4 5" key="1">
    <citation type="submission" date="2016-10" db="EMBL/GenBank/DDBJ databases">
        <title>Paenibacillus species isolates.</title>
        <authorList>
            <person name="Beno S.M."/>
        </authorList>
    </citation>
    <scope>NUCLEOTIDE SEQUENCE [LARGE SCALE GENOMIC DNA]</scope>
    <source>
        <strain evidence="2 5">FSL H7-0710</strain>
        <strain evidence="3 4">FSL H7-0918</strain>
    </source>
</reference>
<dbReference type="InterPro" id="IPR036237">
    <property type="entry name" value="Xyl_isomerase-like_sf"/>
</dbReference>
<evidence type="ECO:0000259" key="1">
    <source>
        <dbReference type="Pfam" id="PF01261"/>
    </source>
</evidence>
<evidence type="ECO:0000313" key="4">
    <source>
        <dbReference type="Proteomes" id="UP000187323"/>
    </source>
</evidence>